<evidence type="ECO:0000259" key="1">
    <source>
        <dbReference type="Pfam" id="PF00534"/>
    </source>
</evidence>
<reference evidence="2 3" key="1">
    <citation type="submission" date="2019-07" db="EMBL/GenBank/DDBJ databases">
        <title>Genomic Encyclopedia of Archaeal and Bacterial Type Strains, Phase II (KMG-II): from individual species to whole genera.</title>
        <authorList>
            <person name="Goeker M."/>
        </authorList>
    </citation>
    <scope>NUCLEOTIDE SEQUENCE [LARGE SCALE GENOMIC DNA]</scope>
    <source>
        <strain evidence="2 3">DSM 17527</strain>
    </source>
</reference>
<comment type="caution">
    <text evidence="2">The sequence shown here is derived from an EMBL/GenBank/DDBJ whole genome shotgun (WGS) entry which is preliminary data.</text>
</comment>
<name>A0A5S5C7E8_9FLAO</name>
<dbReference type="OrthoDB" id="9765330at2"/>
<feature type="domain" description="Glycosyl transferase family 1" evidence="1">
    <location>
        <begin position="212"/>
        <end position="384"/>
    </location>
</feature>
<dbReference type="SUPFAM" id="SSF53756">
    <property type="entry name" value="UDP-Glycosyltransferase/glycogen phosphorylase"/>
    <property type="match status" value="1"/>
</dbReference>
<protein>
    <submittedName>
        <fullName evidence="2">Glycosyltransferase involved in cell wall biosynthesis</fullName>
    </submittedName>
</protein>
<dbReference type="InterPro" id="IPR008928">
    <property type="entry name" value="6-hairpin_glycosidase_sf"/>
</dbReference>
<dbReference type="Pfam" id="PF00534">
    <property type="entry name" value="Glycos_transf_1"/>
    <property type="match status" value="1"/>
</dbReference>
<dbReference type="Gene3D" id="3.40.50.2000">
    <property type="entry name" value="Glycogen Phosphorylase B"/>
    <property type="match status" value="2"/>
</dbReference>
<dbReference type="GO" id="GO:0005975">
    <property type="term" value="P:carbohydrate metabolic process"/>
    <property type="evidence" value="ECO:0007669"/>
    <property type="project" value="InterPro"/>
</dbReference>
<evidence type="ECO:0000313" key="2">
    <source>
        <dbReference type="EMBL" id="TYP75099.1"/>
    </source>
</evidence>
<accession>A0A5S5C7E8</accession>
<gene>
    <name evidence="2" type="ORF">BD809_103162</name>
</gene>
<proteinExistence type="predicted"/>
<dbReference type="GO" id="GO:0016757">
    <property type="term" value="F:glycosyltransferase activity"/>
    <property type="evidence" value="ECO:0007669"/>
    <property type="project" value="InterPro"/>
</dbReference>
<dbReference type="InterPro" id="IPR001296">
    <property type="entry name" value="Glyco_trans_1"/>
</dbReference>
<keyword evidence="3" id="KW-1185">Reference proteome</keyword>
<dbReference type="Gene3D" id="1.50.10.10">
    <property type="match status" value="1"/>
</dbReference>
<organism evidence="2 3">
    <name type="scientific">Aquimarina intermedia</name>
    <dbReference type="NCBI Taxonomy" id="350814"/>
    <lineage>
        <taxon>Bacteria</taxon>
        <taxon>Pseudomonadati</taxon>
        <taxon>Bacteroidota</taxon>
        <taxon>Flavobacteriia</taxon>
        <taxon>Flavobacteriales</taxon>
        <taxon>Flavobacteriaceae</taxon>
        <taxon>Aquimarina</taxon>
    </lineage>
</organism>
<dbReference type="PANTHER" id="PTHR12526">
    <property type="entry name" value="GLYCOSYLTRANSFERASE"/>
    <property type="match status" value="1"/>
</dbReference>
<dbReference type="Proteomes" id="UP000324376">
    <property type="component" value="Unassembled WGS sequence"/>
</dbReference>
<dbReference type="EMBL" id="VNHU01000003">
    <property type="protein sequence ID" value="TYP75099.1"/>
    <property type="molecule type" value="Genomic_DNA"/>
</dbReference>
<dbReference type="InterPro" id="IPR012341">
    <property type="entry name" value="6hp_glycosidase-like_sf"/>
</dbReference>
<dbReference type="SUPFAM" id="SSF48208">
    <property type="entry name" value="Six-hairpin glycosidases"/>
    <property type="match status" value="1"/>
</dbReference>
<sequence>MDKSIMTSKDKLKKRFKIKKKISSPLFPSNKKANLSVMLITTFPPRECGIATYSKDLAEGLKRMYGHSMHLEICPLTNFEGTQEYPKDIHYFLNTASASSFKQLAQQINHDDTIDIVMIQHEFGLFSKNKTTFLEFLSLLKKTKILQFHTVLPQPENDFCSYVQRIIAQVDHVVVMTDSSKNLLTNEYHAKPDHISIINHGTHLIPHNDKIQLKKKYNLVDKTVLSTFGLLGPGKSIETTLDALPSLTKKYPDLIFLILGKTHPSLIEGEGEKYREFLIKKVNDLNITNNVKFINKFLPLNELLEYLQLTDVYLFTSKDPSQAVSGTFSYAMSCGCPIISTPIPHALEFLSENKGKIFEFGDSEKLAEYIEVLLKDPEYRKALGLNCLHASASSSWENIALIHGKLFEKFSKKSKLNFMKPPIELDHLERLTTSMGVIQFSNLNEPELKSGYTLDDNARALIAACKYYELTNEKTVLDSIEIYVSFILHCQRHDGSFLNYVDENGKFTPQNDTVNLEDANGRALWSLGCFINLKKILPKKFRYLLERAEESFNEFSEHIPHYNSPRALAFIIKGLYKKSSNECNISNEVTSIAQKLANMYKHESDDNWQWYESYFTYGNSVLPQSMLLAYEMTDIQEFKNIALNSFNFLLGHLFRKGKFNIISNKTWFKYGDSVHDLPLGGQQPVDVAYTLLALKTFHRHFPEKDYDKKMELSFSWFLGNNYLNQTVYNHLTKGCHDGIETININLNQGAESTISYLLARMAFEAPMR</sequence>
<keyword evidence="2" id="KW-0808">Transferase</keyword>
<dbReference type="AlphaFoldDB" id="A0A5S5C7E8"/>
<evidence type="ECO:0000313" key="3">
    <source>
        <dbReference type="Proteomes" id="UP000324376"/>
    </source>
</evidence>
<dbReference type="PANTHER" id="PTHR12526:SF572">
    <property type="entry name" value="BLL5144 PROTEIN"/>
    <property type="match status" value="1"/>
</dbReference>
<dbReference type="RefSeq" id="WP_148782099.1">
    <property type="nucleotide sequence ID" value="NZ_VNHU01000003.1"/>
</dbReference>